<evidence type="ECO:0000313" key="4">
    <source>
        <dbReference type="Proteomes" id="UP000285326"/>
    </source>
</evidence>
<keyword evidence="1" id="KW-0472">Membrane</keyword>
<dbReference type="Proteomes" id="UP000285326">
    <property type="component" value="Unassembled WGS sequence"/>
</dbReference>
<evidence type="ECO:0000256" key="1">
    <source>
        <dbReference type="SAM" id="Phobius"/>
    </source>
</evidence>
<dbReference type="AlphaFoldDB" id="A0A420IAV8"/>
<keyword evidence="1" id="KW-1133">Transmembrane helix</keyword>
<proteinExistence type="predicted"/>
<sequence length="436" mass="48870">MERSTYSENSKSENNPESAVGEKAVVLPIFDINSHDGLQQPQLRLGSLRDSTSNQSAQSSICLNEIKFEVMVNYLYQQQCTNLWIYDKSGEIEGILLRKHKSTYMSYPPQLSNSSFATACAALNVQCAMTVNSRVINSFFERSPDAVSVPLLNGLSIQILPTIEDLPRARKHQFAAFIATQALLIVWDDEALNLVQRARQIESELMELIWKAGNFKEDEKKESDVGFVEIDEESGQTKPEKRPLNLQNTVLVTLTLIFVMTTLGAGFRQLAIEVAIDGVYTRLLLLLLTPIQVFFTLFFAQVIVGCLAQMLGPIRQMSVNSKFYSAQAPPRIQGGPLPHVTIQCPVYKEGLNSVIVPTVKSVKQAISTYELQGGSANLFINDDGLQIISKEERQARIQFYADNNIGWIARPQHGDNFNRKGKCKLSITHFFYFPYG</sequence>
<feature type="transmembrane region" description="Helical" evidence="1">
    <location>
        <begin position="283"/>
        <end position="308"/>
    </location>
</feature>
<dbReference type="Pfam" id="PF25550">
    <property type="entry name" value="DUF7928"/>
    <property type="match status" value="1"/>
</dbReference>
<keyword evidence="3" id="KW-0808">Transferase</keyword>
<dbReference type="GO" id="GO:0016740">
    <property type="term" value="F:transferase activity"/>
    <property type="evidence" value="ECO:0007669"/>
    <property type="project" value="UniProtKB-KW"/>
</dbReference>
<dbReference type="PANTHER" id="PTHR35408">
    <property type="entry name" value="CHROMOSOME 15, WHOLE GENOME SHOTGUN SEQUENCE"/>
    <property type="match status" value="1"/>
</dbReference>
<name>A0A420IAV8_9PEZI</name>
<feature type="domain" description="DUF7928" evidence="2">
    <location>
        <begin position="66"/>
        <end position="220"/>
    </location>
</feature>
<keyword evidence="1" id="KW-0812">Transmembrane</keyword>
<dbReference type="PANTHER" id="PTHR35408:SF3">
    <property type="entry name" value="GLYCOSYLTRANSFERASE 2-LIKE DOMAIN-CONTAINING PROTEIN"/>
    <property type="match status" value="1"/>
</dbReference>
<protein>
    <submittedName>
        <fullName evidence="3">Putative nucleotide-diphospho-sugar transferase</fullName>
    </submittedName>
</protein>
<dbReference type="EMBL" id="MCBS01025058">
    <property type="protein sequence ID" value="RKF71661.1"/>
    <property type="molecule type" value="Genomic_DNA"/>
</dbReference>
<organism evidence="3 4">
    <name type="scientific">Golovinomyces cichoracearum</name>
    <dbReference type="NCBI Taxonomy" id="62708"/>
    <lineage>
        <taxon>Eukaryota</taxon>
        <taxon>Fungi</taxon>
        <taxon>Dikarya</taxon>
        <taxon>Ascomycota</taxon>
        <taxon>Pezizomycotina</taxon>
        <taxon>Leotiomycetes</taxon>
        <taxon>Erysiphales</taxon>
        <taxon>Erysiphaceae</taxon>
        <taxon>Golovinomyces</taxon>
    </lineage>
</organism>
<gene>
    <name evidence="3" type="ORF">GcM1_250086</name>
</gene>
<comment type="caution">
    <text evidence="3">The sequence shown here is derived from an EMBL/GenBank/DDBJ whole genome shotgun (WGS) entry which is preliminary data.</text>
</comment>
<dbReference type="InterPro" id="IPR057688">
    <property type="entry name" value="DUF7928"/>
</dbReference>
<feature type="transmembrane region" description="Helical" evidence="1">
    <location>
        <begin position="250"/>
        <end position="271"/>
    </location>
</feature>
<accession>A0A420IAV8</accession>
<evidence type="ECO:0000259" key="2">
    <source>
        <dbReference type="Pfam" id="PF25550"/>
    </source>
</evidence>
<evidence type="ECO:0000313" key="3">
    <source>
        <dbReference type="EMBL" id="RKF71661.1"/>
    </source>
</evidence>
<reference evidence="3 4" key="1">
    <citation type="journal article" date="2018" name="BMC Genomics">
        <title>Comparative genome analyses reveal sequence features reflecting distinct modes of host-adaptation between dicot and monocot powdery mildew.</title>
        <authorList>
            <person name="Wu Y."/>
            <person name="Ma X."/>
            <person name="Pan Z."/>
            <person name="Kale S.D."/>
            <person name="Song Y."/>
            <person name="King H."/>
            <person name="Zhang Q."/>
            <person name="Presley C."/>
            <person name="Deng X."/>
            <person name="Wei C.I."/>
            <person name="Xiao S."/>
        </authorList>
    </citation>
    <scope>NUCLEOTIDE SEQUENCE [LARGE SCALE GENOMIC DNA]</scope>
    <source>
        <strain evidence="3">UMSG1</strain>
    </source>
</reference>